<reference evidence="2" key="1">
    <citation type="submission" date="2024-07" db="EMBL/GenBank/DDBJ databases">
        <authorList>
            <person name="Yu S.T."/>
        </authorList>
    </citation>
    <scope>NUCLEOTIDE SEQUENCE</scope>
    <source>
        <strain evidence="2">R28</strain>
    </source>
</reference>
<feature type="region of interest" description="Disordered" evidence="1">
    <location>
        <begin position="355"/>
        <end position="382"/>
    </location>
</feature>
<dbReference type="AlphaFoldDB" id="A0AB39QEI7"/>
<dbReference type="PANTHER" id="PTHR43881:SF1">
    <property type="entry name" value="GAMMA-GLUTAMYLTRANSPEPTIDASE (AFU_ORTHOLOGUE AFUA_4G13580)"/>
    <property type="match status" value="1"/>
</dbReference>
<dbReference type="EMBL" id="CP163439">
    <property type="protein sequence ID" value="XDQ39454.1"/>
    <property type="molecule type" value="Genomic_DNA"/>
</dbReference>
<protein>
    <submittedName>
        <fullName evidence="2">Gamma-glutamyltransferase family protein</fullName>
    </submittedName>
</protein>
<dbReference type="Gene3D" id="1.10.246.130">
    <property type="match status" value="1"/>
</dbReference>
<proteinExistence type="predicted"/>
<evidence type="ECO:0000313" key="2">
    <source>
        <dbReference type="EMBL" id="XDQ39454.1"/>
    </source>
</evidence>
<dbReference type="PANTHER" id="PTHR43881">
    <property type="entry name" value="GAMMA-GLUTAMYLTRANSPEPTIDASE (AFU_ORTHOLOGUE AFUA_4G13580)"/>
    <property type="match status" value="1"/>
</dbReference>
<dbReference type="SUPFAM" id="SSF56235">
    <property type="entry name" value="N-terminal nucleophile aminohydrolases (Ntn hydrolases)"/>
    <property type="match status" value="1"/>
</dbReference>
<dbReference type="Pfam" id="PF01019">
    <property type="entry name" value="G_glu_transpept"/>
    <property type="match status" value="1"/>
</dbReference>
<sequence>MTVLRPELTGTLGGVAATHWLASAVGMGVLERGGNAFDAAAAAGFALQIVEPHSNGPGGDVVIALYSRASDTVRVVCGQGPMPRAATIDAFADRGIKQMPAGGLLPATVPGAFGAWMRLLGEFGTLPLESVLEPAIGYASRGYPLLPAAASTIDAMSGLFRTHWTESARVYLPGGAAPAPGARMRNEALADTYRRLVREATGTSADREVQIEAAHTAFYQGFVADAIDRFARTTDVFDSTGRAHRGLLTGDDLATWRPAVEEACALPYGDFTVHKPGPWSQGPVFLQQLALLEGCDLRDMGLGSGAYVHTVAEAAKLAFADREAWYGDPDHTPVPMAELLAPEYTARRRALIGERADLDPQPGRPGGAEPWIPQPEPQEPGVNESEWMAHLRSGLPTVTPAGPRAGAGNTCTVAVADAWGNLVVAVPSGGWLKSSPVIPGLGFALGTRGQTAWLSEGHPNSLAPGRRPRTTLSPTIVLRDGAPFLAFGTPGGDQQDQWTLHAFLAVAEFGLEPQAAAELPAWHIDHFAQSFAPRLSRPGVVVVEGSFDAEVLAELERRGHRLDVVPRSTLGKVCSAGVDPATGFLRASAGPRGRQAYAVCR</sequence>
<dbReference type="RefSeq" id="WP_369174178.1">
    <property type="nucleotide sequence ID" value="NZ_CP163439.1"/>
</dbReference>
<name>A0AB39QEI7_9ACTN</name>
<gene>
    <name evidence="2" type="ORF">AB5J49_42300</name>
</gene>
<dbReference type="PRINTS" id="PR01210">
    <property type="entry name" value="GGTRANSPTASE"/>
</dbReference>
<dbReference type="Gene3D" id="3.60.20.40">
    <property type="match status" value="1"/>
</dbReference>
<dbReference type="InterPro" id="IPR043138">
    <property type="entry name" value="GGT_lsub"/>
</dbReference>
<dbReference type="InterPro" id="IPR043137">
    <property type="entry name" value="GGT_ssub_C"/>
</dbReference>
<accession>A0AB39QEI7</accession>
<dbReference type="InterPro" id="IPR052896">
    <property type="entry name" value="GGT-like_enzyme"/>
</dbReference>
<dbReference type="InterPro" id="IPR029055">
    <property type="entry name" value="Ntn_hydrolases_N"/>
</dbReference>
<organism evidence="2">
    <name type="scientific">Streptomyces sp. R28</name>
    <dbReference type="NCBI Taxonomy" id="3238628"/>
    <lineage>
        <taxon>Bacteria</taxon>
        <taxon>Bacillati</taxon>
        <taxon>Actinomycetota</taxon>
        <taxon>Actinomycetes</taxon>
        <taxon>Kitasatosporales</taxon>
        <taxon>Streptomycetaceae</taxon>
        <taxon>Streptomyces</taxon>
    </lineage>
</organism>
<evidence type="ECO:0000256" key="1">
    <source>
        <dbReference type="SAM" id="MobiDB-lite"/>
    </source>
</evidence>